<proteinExistence type="predicted"/>
<gene>
    <name evidence="1" type="ORF">EW146_g7535</name>
</gene>
<comment type="caution">
    <text evidence="1">The sequence shown here is derived from an EMBL/GenBank/DDBJ whole genome shotgun (WGS) entry which is preliminary data.</text>
</comment>
<protein>
    <submittedName>
        <fullName evidence="1">Uncharacterized protein</fullName>
    </submittedName>
</protein>
<accession>A0A4V3XE88</accession>
<evidence type="ECO:0000313" key="2">
    <source>
        <dbReference type="Proteomes" id="UP000310158"/>
    </source>
</evidence>
<dbReference type="AlphaFoldDB" id="A0A4V3XE88"/>
<name>A0A4V3XE88_9AGAM</name>
<dbReference type="EMBL" id="SGPL01000440">
    <property type="protein sequence ID" value="THH12613.1"/>
    <property type="molecule type" value="Genomic_DNA"/>
</dbReference>
<organism evidence="1 2">
    <name type="scientific">Bondarzewia mesenterica</name>
    <dbReference type="NCBI Taxonomy" id="1095465"/>
    <lineage>
        <taxon>Eukaryota</taxon>
        <taxon>Fungi</taxon>
        <taxon>Dikarya</taxon>
        <taxon>Basidiomycota</taxon>
        <taxon>Agaricomycotina</taxon>
        <taxon>Agaricomycetes</taxon>
        <taxon>Russulales</taxon>
        <taxon>Bondarzewiaceae</taxon>
        <taxon>Bondarzewia</taxon>
    </lineage>
</organism>
<evidence type="ECO:0000313" key="1">
    <source>
        <dbReference type="EMBL" id="THH12613.1"/>
    </source>
</evidence>
<keyword evidence="2" id="KW-1185">Reference proteome</keyword>
<dbReference type="Proteomes" id="UP000310158">
    <property type="component" value="Unassembled WGS sequence"/>
</dbReference>
<sequence length="164" mass="18708">MVMQFPVNSDADDKQCWHNSMMQELTNFATVLSRLELSSISVIALANIESLFWQYLKTSNELPVLVEVPLLEFVLYPAVQAMLIEPIWWEGQQLTPFVLNMAAESVVIIRNIIDSMIKIVSYPDIIPEVENALAAARQAQTLTESAIKEKQLEIEWLEEGSRRQ</sequence>
<reference evidence="1 2" key="1">
    <citation type="submission" date="2019-02" db="EMBL/GenBank/DDBJ databases">
        <title>Genome sequencing of the rare red list fungi Bondarzewia mesenterica.</title>
        <authorList>
            <person name="Buettner E."/>
            <person name="Kellner H."/>
        </authorList>
    </citation>
    <scope>NUCLEOTIDE SEQUENCE [LARGE SCALE GENOMIC DNA]</scope>
    <source>
        <strain evidence="1 2">DSM 108281</strain>
    </source>
</reference>